<evidence type="ECO:0000259" key="5">
    <source>
        <dbReference type="Pfam" id="PF24827"/>
    </source>
</evidence>
<dbReference type="PATRIC" id="fig|13035.3.peg.258"/>
<dbReference type="Gene3D" id="3.40.630.10">
    <property type="entry name" value="Zn peptidases"/>
    <property type="match status" value="1"/>
</dbReference>
<sequence length="382" mass="43589">MQPQIKTINLLRLSSGDNLALQVYQFLGKKTDQKIYIQANLHGAEIVGNVVIKQLLDWLISLDEEQLFGEVWLVPACNPLGMNQRSHFFNSGRYNSYDGKDWNRIFWDYDTEKEDIYHFAKDHLEADHETIYQNYLHRIKTRLEENIQWRKQASAVPYSVKYQQVLQSLCLDAKIVIDIHSSSNQGVDYLFTFPGQEAMTQNFLLDVGILVNQPKGYTFDEAFIKPWLSLKKVFKNLGRNLDLGLASWTLELGNGMSAKSDSVEKGVQGIKNYLASLGVVKVSDFPLTHTEKHPLQLVTKNQLKEYYAPTGGIVKNCLQLQTNVVAGEVIYQILEFNKKGKQPEIVEVKAEASGWIFDRGTNEAVNEGEYVLTMLEKEGNNE</sequence>
<evidence type="ECO:0000313" key="7">
    <source>
        <dbReference type="Proteomes" id="UP000010482"/>
    </source>
</evidence>
<keyword evidence="2" id="KW-0479">Metal-binding</keyword>
<evidence type="ECO:0000313" key="6">
    <source>
        <dbReference type="EMBL" id="AFZ49031.1"/>
    </source>
</evidence>
<dbReference type="PANTHER" id="PTHR37326">
    <property type="entry name" value="BLL3975 PROTEIN"/>
    <property type="match status" value="1"/>
</dbReference>
<dbReference type="InterPro" id="IPR055438">
    <property type="entry name" value="AstE_AspA_cat"/>
</dbReference>
<evidence type="ECO:0000256" key="4">
    <source>
        <dbReference type="ARBA" id="ARBA00022833"/>
    </source>
</evidence>
<dbReference type="OrthoDB" id="527673at2"/>
<dbReference type="AlphaFoldDB" id="K9YQ26"/>
<evidence type="ECO:0000256" key="1">
    <source>
        <dbReference type="ARBA" id="ARBA00001947"/>
    </source>
</evidence>
<dbReference type="SUPFAM" id="SSF53187">
    <property type="entry name" value="Zn-dependent exopeptidases"/>
    <property type="match status" value="1"/>
</dbReference>
<keyword evidence="7" id="KW-1185">Reference proteome</keyword>
<dbReference type="STRING" id="13035.Dacsa_0223"/>
<dbReference type="GO" id="GO:0016788">
    <property type="term" value="F:hydrolase activity, acting on ester bonds"/>
    <property type="evidence" value="ECO:0007669"/>
    <property type="project" value="InterPro"/>
</dbReference>
<proteinExistence type="predicted"/>
<feature type="domain" description="Succinylglutamate desuccinylase/Aspartoacylase catalytic" evidence="5">
    <location>
        <begin position="33"/>
        <end position="112"/>
    </location>
</feature>
<accession>K9YQ26</accession>
<keyword evidence="3" id="KW-0378">Hydrolase</keyword>
<dbReference type="GO" id="GO:0046872">
    <property type="term" value="F:metal ion binding"/>
    <property type="evidence" value="ECO:0007669"/>
    <property type="project" value="UniProtKB-KW"/>
</dbReference>
<dbReference type="InterPro" id="IPR053138">
    <property type="entry name" value="N-alpha-Ac-DABA_deacetylase"/>
</dbReference>
<dbReference type="Gene3D" id="2.40.50.100">
    <property type="match status" value="1"/>
</dbReference>
<organism evidence="6 7">
    <name type="scientific">Dactylococcopsis salina (strain PCC 8305)</name>
    <name type="common">Myxobactron salinum</name>
    <dbReference type="NCBI Taxonomy" id="13035"/>
    <lineage>
        <taxon>Bacteria</taxon>
        <taxon>Bacillati</taxon>
        <taxon>Cyanobacteriota</taxon>
        <taxon>Cyanophyceae</taxon>
        <taxon>Nodosilineales</taxon>
        <taxon>Cymatolegaceae</taxon>
        <taxon>Dactylococcopsis</taxon>
    </lineage>
</organism>
<dbReference type="Proteomes" id="UP000010482">
    <property type="component" value="Chromosome"/>
</dbReference>
<evidence type="ECO:0000256" key="2">
    <source>
        <dbReference type="ARBA" id="ARBA00022723"/>
    </source>
</evidence>
<gene>
    <name evidence="6" type="ORF">Dacsa_0223</name>
</gene>
<dbReference type="KEGG" id="dsl:Dacsa_0223"/>
<dbReference type="eggNOG" id="COG3608">
    <property type="taxonomic scope" value="Bacteria"/>
</dbReference>
<comment type="cofactor">
    <cofactor evidence="1">
        <name>Zn(2+)</name>
        <dbReference type="ChEBI" id="CHEBI:29105"/>
    </cofactor>
</comment>
<dbReference type="PANTHER" id="PTHR37326:SF1">
    <property type="entry name" value="BLL3975 PROTEIN"/>
    <property type="match status" value="1"/>
</dbReference>
<dbReference type="Pfam" id="PF24827">
    <property type="entry name" value="AstE_AspA_cat"/>
    <property type="match status" value="1"/>
</dbReference>
<evidence type="ECO:0000256" key="3">
    <source>
        <dbReference type="ARBA" id="ARBA00022801"/>
    </source>
</evidence>
<dbReference type="RefSeq" id="WP_015228044.1">
    <property type="nucleotide sequence ID" value="NC_019780.1"/>
</dbReference>
<name>K9YQ26_DACS8</name>
<keyword evidence="4" id="KW-0862">Zinc</keyword>
<dbReference type="EMBL" id="CP003944">
    <property type="protein sequence ID" value="AFZ49031.1"/>
    <property type="molecule type" value="Genomic_DNA"/>
</dbReference>
<reference evidence="6" key="1">
    <citation type="submission" date="2012-04" db="EMBL/GenBank/DDBJ databases">
        <title>Finished genome of Dactylococcopsis salina PCC 8305.</title>
        <authorList>
            <consortium name="US DOE Joint Genome Institute"/>
            <person name="Gugger M."/>
            <person name="Coursin T."/>
            <person name="Rippka R."/>
            <person name="Tandeau De Marsac N."/>
            <person name="Huntemann M."/>
            <person name="Wei C.-L."/>
            <person name="Han J."/>
            <person name="Detter J.C."/>
            <person name="Han C."/>
            <person name="Tapia R."/>
            <person name="Daligault H."/>
            <person name="Chen A."/>
            <person name="Krypides N."/>
            <person name="Mavromatis K."/>
            <person name="Markowitz V."/>
            <person name="Szeto E."/>
            <person name="Ivanova N."/>
            <person name="Ovchinnikova G."/>
            <person name="Pagani I."/>
            <person name="Pati A."/>
            <person name="Goodwin L."/>
            <person name="Peters L."/>
            <person name="Pitluck S."/>
            <person name="Woyke T."/>
            <person name="Kerfeld C."/>
        </authorList>
    </citation>
    <scope>NUCLEOTIDE SEQUENCE [LARGE SCALE GENOMIC DNA]</scope>
    <source>
        <strain evidence="6">PCC 8305</strain>
    </source>
</reference>
<dbReference type="HOGENOM" id="CLU_062226_0_0_3"/>
<protein>
    <submittedName>
        <fullName evidence="6">Deacylase</fullName>
    </submittedName>
</protein>